<feature type="transmembrane region" description="Helical" evidence="5">
    <location>
        <begin position="128"/>
        <end position="147"/>
    </location>
</feature>
<dbReference type="Proteomes" id="UP001153461">
    <property type="component" value="Unassembled WGS sequence"/>
</dbReference>
<evidence type="ECO:0000313" key="9">
    <source>
        <dbReference type="Proteomes" id="UP000191691"/>
    </source>
</evidence>
<dbReference type="PANTHER" id="PTHR39608:SF2">
    <property type="entry name" value="MARVEL DOMAIN-CONTAINING PROTEIN"/>
    <property type="match status" value="1"/>
</dbReference>
<keyword evidence="3 5" id="KW-1133">Transmembrane helix</keyword>
<dbReference type="Pfam" id="PF01284">
    <property type="entry name" value="MARVEL"/>
    <property type="match status" value="1"/>
</dbReference>
<evidence type="ECO:0000256" key="3">
    <source>
        <dbReference type="ARBA" id="ARBA00022989"/>
    </source>
</evidence>
<dbReference type="STRING" id="60175.A0A1V6Y7M2"/>
<evidence type="ECO:0000256" key="5">
    <source>
        <dbReference type="SAM" id="Phobius"/>
    </source>
</evidence>
<evidence type="ECO:0000256" key="1">
    <source>
        <dbReference type="ARBA" id="ARBA00004141"/>
    </source>
</evidence>
<evidence type="ECO:0000256" key="4">
    <source>
        <dbReference type="ARBA" id="ARBA00023136"/>
    </source>
</evidence>
<reference evidence="9" key="2">
    <citation type="journal article" date="2017" name="Nat. Microbiol.">
        <title>Global analysis of biosynthetic gene clusters reveals vast potential of secondary metabolite production in Penicillium species.</title>
        <authorList>
            <person name="Nielsen J.C."/>
            <person name="Grijseels S."/>
            <person name="Prigent S."/>
            <person name="Ji B."/>
            <person name="Dainat J."/>
            <person name="Nielsen K.F."/>
            <person name="Frisvad J.C."/>
            <person name="Workman M."/>
            <person name="Nielsen J."/>
        </authorList>
    </citation>
    <scope>NUCLEOTIDE SEQUENCE [LARGE SCALE GENOMIC DNA]</scope>
    <source>
        <strain evidence="9">IBT 13039</strain>
    </source>
</reference>
<dbReference type="Proteomes" id="UP000191691">
    <property type="component" value="Unassembled WGS sequence"/>
</dbReference>
<comment type="subcellular location">
    <subcellularLocation>
        <location evidence="1">Membrane</location>
        <topology evidence="1">Multi-pass membrane protein</topology>
    </subcellularLocation>
</comment>
<name>A0A1V6Y7M2_PENNA</name>
<dbReference type="AlphaFoldDB" id="A0A1V6Y7M2"/>
<feature type="transmembrane region" description="Helical" evidence="5">
    <location>
        <begin position="43"/>
        <end position="64"/>
    </location>
</feature>
<protein>
    <recommendedName>
        <fullName evidence="6">MARVEL domain-containing protein</fullName>
    </recommendedName>
</protein>
<feature type="transmembrane region" description="Helical" evidence="5">
    <location>
        <begin position="76"/>
        <end position="99"/>
    </location>
</feature>
<dbReference type="InterPro" id="IPR008253">
    <property type="entry name" value="Marvel"/>
</dbReference>
<feature type="transmembrane region" description="Helical" evidence="5">
    <location>
        <begin position="12"/>
        <end position="37"/>
    </location>
</feature>
<dbReference type="EMBL" id="MOOB01000032">
    <property type="protein sequence ID" value="OQE83456.1"/>
    <property type="molecule type" value="Genomic_DNA"/>
</dbReference>
<comment type="caution">
    <text evidence="8">The sequence shown here is derived from an EMBL/GenBank/DDBJ whole genome shotgun (WGS) entry which is preliminary data.</text>
</comment>
<dbReference type="PANTHER" id="PTHR39608">
    <property type="entry name" value="INTEGRAL MEMBRANE PROTEIN (AFU_ORTHOLOGUE AFUA_5G08640)"/>
    <property type="match status" value="1"/>
</dbReference>
<sequence>MINMGFFKHPCGTMSTIAHIIQCVSSLIVLGITAWAVRDTKTLTVIFPLVMAVLTPIVYGITLSTSCIARGHRWHVLPLLLTDAVISYLWLTAFIFLALKFNQVSCTVHLWNNETVCSRKYSVESFSFIAFFSTVWALGFEVLYTYLPKRDTSMQDQKNGVMNLEHNLRGAGVMTP</sequence>
<feature type="domain" description="MARVEL" evidence="6">
    <location>
        <begin position="14"/>
        <end position="135"/>
    </location>
</feature>
<evidence type="ECO:0000313" key="8">
    <source>
        <dbReference type="EMBL" id="OQE83456.1"/>
    </source>
</evidence>
<keyword evidence="2 5" id="KW-0812">Transmembrane</keyword>
<dbReference type="GO" id="GO:0016020">
    <property type="term" value="C:membrane"/>
    <property type="evidence" value="ECO:0007669"/>
    <property type="project" value="UniProtKB-SubCell"/>
</dbReference>
<dbReference type="OMA" id="HIGQENC"/>
<gene>
    <name evidence="8" type="ORF">PENNAL_c0032G04372</name>
    <name evidence="7" type="ORF">PNAL_LOCUS1079</name>
</gene>
<keyword evidence="9" id="KW-1185">Reference proteome</keyword>
<reference evidence="8" key="1">
    <citation type="submission" date="2016-10" db="EMBL/GenBank/DDBJ databases">
        <title>Uncovering the secondary metabolism of Penicillium species provides insights into the evolution of 6-MSA pathways.</title>
        <authorList>
            <person name="Nielsen J.C."/>
            <person name="Nielsen J."/>
        </authorList>
    </citation>
    <scope>NUCLEOTIDE SEQUENCE [LARGE SCALE GENOMIC DNA]</scope>
    <source>
        <strain evidence="8">IBT 13039</strain>
    </source>
</reference>
<accession>A0A1V6Y7M2</accession>
<evidence type="ECO:0000259" key="6">
    <source>
        <dbReference type="Pfam" id="PF01284"/>
    </source>
</evidence>
<evidence type="ECO:0000313" key="7">
    <source>
        <dbReference type="EMBL" id="CAG7972257.1"/>
    </source>
</evidence>
<dbReference type="EMBL" id="CAJVNV010000029">
    <property type="protein sequence ID" value="CAG7972257.1"/>
    <property type="molecule type" value="Genomic_DNA"/>
</dbReference>
<evidence type="ECO:0000256" key="2">
    <source>
        <dbReference type="ARBA" id="ARBA00022692"/>
    </source>
</evidence>
<proteinExistence type="predicted"/>
<keyword evidence="4 5" id="KW-0472">Membrane</keyword>
<reference evidence="7" key="3">
    <citation type="submission" date="2021-07" db="EMBL/GenBank/DDBJ databases">
        <authorList>
            <person name="Branca A.L. A."/>
        </authorList>
    </citation>
    <scope>NUCLEOTIDE SEQUENCE</scope>
</reference>
<dbReference type="OrthoDB" id="20872at2759"/>
<organism evidence="8 9">
    <name type="scientific">Penicillium nalgiovense</name>
    <dbReference type="NCBI Taxonomy" id="60175"/>
    <lineage>
        <taxon>Eukaryota</taxon>
        <taxon>Fungi</taxon>
        <taxon>Dikarya</taxon>
        <taxon>Ascomycota</taxon>
        <taxon>Pezizomycotina</taxon>
        <taxon>Eurotiomycetes</taxon>
        <taxon>Eurotiomycetidae</taxon>
        <taxon>Eurotiales</taxon>
        <taxon>Aspergillaceae</taxon>
        <taxon>Penicillium</taxon>
    </lineage>
</organism>